<reference evidence="2 3" key="1">
    <citation type="submission" date="2020-08" db="EMBL/GenBank/DDBJ databases">
        <title>Genomic Encyclopedia of Type Strains, Phase IV (KMG-IV): sequencing the most valuable type-strain genomes for metagenomic binning, comparative biology and taxonomic classification.</title>
        <authorList>
            <person name="Goeker M."/>
        </authorList>
    </citation>
    <scope>NUCLEOTIDE SEQUENCE [LARGE SCALE GENOMIC DNA]</scope>
    <source>
        <strain evidence="2 3">DSM 25622</strain>
    </source>
</reference>
<name>A0A840Y063_9PROT</name>
<feature type="region of interest" description="Disordered" evidence="1">
    <location>
        <begin position="126"/>
        <end position="151"/>
    </location>
</feature>
<accession>A0A840Y063</accession>
<organism evidence="2 3">
    <name type="scientific">Muricoccus pecuniae</name>
    <dbReference type="NCBI Taxonomy" id="693023"/>
    <lineage>
        <taxon>Bacteria</taxon>
        <taxon>Pseudomonadati</taxon>
        <taxon>Pseudomonadota</taxon>
        <taxon>Alphaproteobacteria</taxon>
        <taxon>Acetobacterales</taxon>
        <taxon>Roseomonadaceae</taxon>
        <taxon>Muricoccus</taxon>
    </lineage>
</organism>
<keyword evidence="3" id="KW-1185">Reference proteome</keyword>
<protein>
    <submittedName>
        <fullName evidence="2">Uncharacterized protein</fullName>
    </submittedName>
</protein>
<dbReference type="AlphaFoldDB" id="A0A840Y063"/>
<dbReference type="Proteomes" id="UP000580654">
    <property type="component" value="Unassembled WGS sequence"/>
</dbReference>
<comment type="caution">
    <text evidence="2">The sequence shown here is derived from an EMBL/GenBank/DDBJ whole genome shotgun (WGS) entry which is preliminary data.</text>
</comment>
<proteinExistence type="predicted"/>
<gene>
    <name evidence="2" type="ORF">FHS87_001559</name>
</gene>
<sequence length="151" mass="16895">MMRDVSAFQRILRMLRLIQSDLPGASEVGARDFQAMLPKLDIGEFADVLHGGAACGPPAPKPNLPDTPWRVIPLRSEQVSVYRQVRRLNGRMLKIVGSEDAPQHYGTTMDGYHLPSTSEPWLERDLSRAEALADAAARESWPHQHTEEDEP</sequence>
<dbReference type="EMBL" id="JACIJD010000006">
    <property type="protein sequence ID" value="MBB5693526.1"/>
    <property type="molecule type" value="Genomic_DNA"/>
</dbReference>
<evidence type="ECO:0000313" key="2">
    <source>
        <dbReference type="EMBL" id="MBB5693526.1"/>
    </source>
</evidence>
<evidence type="ECO:0000313" key="3">
    <source>
        <dbReference type="Proteomes" id="UP000580654"/>
    </source>
</evidence>
<evidence type="ECO:0000256" key="1">
    <source>
        <dbReference type="SAM" id="MobiDB-lite"/>
    </source>
</evidence>
<dbReference type="RefSeq" id="WP_184515881.1">
    <property type="nucleotide sequence ID" value="NZ_JACIJD010000006.1"/>
</dbReference>
<feature type="compositionally biased region" description="Basic and acidic residues" evidence="1">
    <location>
        <begin position="136"/>
        <end position="151"/>
    </location>
</feature>